<comment type="caution">
    <text evidence="3">The sequence shown here is derived from an EMBL/GenBank/DDBJ whole genome shotgun (WGS) entry which is preliminary data.</text>
</comment>
<dbReference type="GO" id="GO:0005507">
    <property type="term" value="F:copper ion binding"/>
    <property type="evidence" value="ECO:0007669"/>
    <property type="project" value="TreeGrafter"/>
</dbReference>
<dbReference type="Pfam" id="PF03932">
    <property type="entry name" value="CutC"/>
    <property type="match status" value="2"/>
</dbReference>
<evidence type="ECO:0000313" key="4">
    <source>
        <dbReference type="Proteomes" id="UP000738349"/>
    </source>
</evidence>
<dbReference type="AlphaFoldDB" id="A0A9P9FMP3"/>
<organism evidence="3 4">
    <name type="scientific">Dactylonectria macrodidyma</name>
    <dbReference type="NCBI Taxonomy" id="307937"/>
    <lineage>
        <taxon>Eukaryota</taxon>
        <taxon>Fungi</taxon>
        <taxon>Dikarya</taxon>
        <taxon>Ascomycota</taxon>
        <taxon>Pezizomycotina</taxon>
        <taxon>Sordariomycetes</taxon>
        <taxon>Hypocreomycetidae</taxon>
        <taxon>Hypocreales</taxon>
        <taxon>Nectriaceae</taxon>
        <taxon>Dactylonectria</taxon>
    </lineage>
</organism>
<proteinExistence type="inferred from homology"/>
<keyword evidence="4" id="KW-1185">Reference proteome</keyword>
<protein>
    <recommendedName>
        <fullName evidence="2">Copper homeostasis protein cutC homolog</fullName>
    </recommendedName>
</protein>
<name>A0A9P9FMP3_9HYPO</name>
<dbReference type="InterPro" id="IPR036822">
    <property type="entry name" value="CutC-like_dom_sf"/>
</dbReference>
<accession>A0A9P9FMP3</accession>
<sequence length="291" mass="32188">MAEEIKIPLEVAVFSPGSALYAQELGVHRVELNARGSYDVGGLTPDVADVKNLYFPPPGQKKLDIPIRIMIRPRPAPGPTAPEPVDFIYSDAEFNAMKRAIKQFKKLGVLNPIRGDAFVFGILERCLGYDSGDEELPKPGSTILDRRLGVDKRRCRILVELAKPVRCVFHRAFDLLAEEDDWKMSINELARCDFTGVLTSGGNGPFYENIDMIGPICQHMSGLQLIVGGGLRRQNVNMLIDKVRKVQPGLNLWAHSSCLARGKVEGDSNSEDVDGQEVRQLSTMLGLDFPE</sequence>
<evidence type="ECO:0000256" key="1">
    <source>
        <dbReference type="ARBA" id="ARBA00007768"/>
    </source>
</evidence>
<reference evidence="3" key="1">
    <citation type="journal article" date="2021" name="Nat. Commun.">
        <title>Genetic determinants of endophytism in the Arabidopsis root mycobiome.</title>
        <authorList>
            <person name="Mesny F."/>
            <person name="Miyauchi S."/>
            <person name="Thiergart T."/>
            <person name="Pickel B."/>
            <person name="Atanasova L."/>
            <person name="Karlsson M."/>
            <person name="Huettel B."/>
            <person name="Barry K.W."/>
            <person name="Haridas S."/>
            <person name="Chen C."/>
            <person name="Bauer D."/>
            <person name="Andreopoulos W."/>
            <person name="Pangilinan J."/>
            <person name="LaButti K."/>
            <person name="Riley R."/>
            <person name="Lipzen A."/>
            <person name="Clum A."/>
            <person name="Drula E."/>
            <person name="Henrissat B."/>
            <person name="Kohler A."/>
            <person name="Grigoriev I.V."/>
            <person name="Martin F.M."/>
            <person name="Hacquard S."/>
        </authorList>
    </citation>
    <scope>NUCLEOTIDE SEQUENCE</scope>
    <source>
        <strain evidence="3">MPI-CAGE-AT-0147</strain>
    </source>
</reference>
<dbReference type="SUPFAM" id="SSF110395">
    <property type="entry name" value="CutC-like"/>
    <property type="match status" value="1"/>
</dbReference>
<dbReference type="PANTHER" id="PTHR12598:SF0">
    <property type="entry name" value="COPPER HOMEOSTASIS PROTEIN CUTC HOMOLOG"/>
    <property type="match status" value="1"/>
</dbReference>
<gene>
    <name evidence="3" type="ORF">EDB81DRAFT_878530</name>
</gene>
<dbReference type="EMBL" id="JAGMUV010000003">
    <property type="protein sequence ID" value="KAH7166180.1"/>
    <property type="molecule type" value="Genomic_DNA"/>
</dbReference>
<evidence type="ECO:0000313" key="3">
    <source>
        <dbReference type="EMBL" id="KAH7166180.1"/>
    </source>
</evidence>
<comment type="similarity">
    <text evidence="1">Belongs to the CutC family.</text>
</comment>
<dbReference type="OrthoDB" id="7392499at2759"/>
<dbReference type="Proteomes" id="UP000738349">
    <property type="component" value="Unassembled WGS sequence"/>
</dbReference>
<dbReference type="InterPro" id="IPR005627">
    <property type="entry name" value="CutC-like"/>
</dbReference>
<dbReference type="PANTHER" id="PTHR12598">
    <property type="entry name" value="COPPER HOMEOSTASIS PROTEIN CUTC"/>
    <property type="match status" value="1"/>
</dbReference>
<dbReference type="Gene3D" id="3.20.20.380">
    <property type="entry name" value="Copper homeostasis (CutC) domain"/>
    <property type="match status" value="1"/>
</dbReference>
<evidence type="ECO:0000256" key="2">
    <source>
        <dbReference type="ARBA" id="ARBA00019014"/>
    </source>
</evidence>